<evidence type="ECO:0000313" key="2">
    <source>
        <dbReference type="EMBL" id="GJT70009.1"/>
    </source>
</evidence>
<name>A0ABQ5G4K4_9ASTR</name>
<gene>
    <name evidence="2" type="ORF">Tco_1029295</name>
</gene>
<comment type="caution">
    <text evidence="2">The sequence shown here is derived from an EMBL/GenBank/DDBJ whole genome shotgun (WGS) entry which is preliminary data.</text>
</comment>
<feature type="domain" description="Retrotransposon Copia-like N-terminal" evidence="1">
    <location>
        <begin position="32"/>
        <end position="77"/>
    </location>
</feature>
<keyword evidence="3" id="KW-1185">Reference proteome</keyword>
<dbReference type="PANTHER" id="PTHR37610:SF78">
    <property type="entry name" value="GAG-POLYPEPTIDE OF LTR COPIA-TYPE-RELATED"/>
    <property type="match status" value="1"/>
</dbReference>
<dbReference type="Proteomes" id="UP001151760">
    <property type="component" value="Unassembled WGS sequence"/>
</dbReference>
<proteinExistence type="predicted"/>
<protein>
    <submittedName>
        <fullName evidence="2">Ribonuclease H-like domain-containing protein</fullName>
    </submittedName>
</protein>
<dbReference type="Pfam" id="PF14244">
    <property type="entry name" value="Retrotran_gag_3"/>
    <property type="match status" value="1"/>
</dbReference>
<evidence type="ECO:0000259" key="1">
    <source>
        <dbReference type="Pfam" id="PF14244"/>
    </source>
</evidence>
<dbReference type="InterPro" id="IPR029472">
    <property type="entry name" value="Copia-like_N"/>
</dbReference>
<dbReference type="PANTHER" id="PTHR37610">
    <property type="entry name" value="CCHC-TYPE DOMAIN-CONTAINING PROTEIN"/>
    <property type="match status" value="1"/>
</dbReference>
<dbReference type="EMBL" id="BQNB010018039">
    <property type="protein sequence ID" value="GJT70009.1"/>
    <property type="molecule type" value="Genomic_DNA"/>
</dbReference>
<accession>A0ABQ5G4K4</accession>
<reference evidence="2" key="2">
    <citation type="submission" date="2022-01" db="EMBL/GenBank/DDBJ databases">
        <authorList>
            <person name="Yamashiro T."/>
            <person name="Shiraishi A."/>
            <person name="Satake H."/>
            <person name="Nakayama K."/>
        </authorList>
    </citation>
    <scope>NUCLEOTIDE SEQUENCE</scope>
</reference>
<evidence type="ECO:0000313" key="3">
    <source>
        <dbReference type="Proteomes" id="UP001151760"/>
    </source>
</evidence>
<organism evidence="2 3">
    <name type="scientific">Tanacetum coccineum</name>
    <dbReference type="NCBI Taxonomy" id="301880"/>
    <lineage>
        <taxon>Eukaryota</taxon>
        <taxon>Viridiplantae</taxon>
        <taxon>Streptophyta</taxon>
        <taxon>Embryophyta</taxon>
        <taxon>Tracheophyta</taxon>
        <taxon>Spermatophyta</taxon>
        <taxon>Magnoliopsida</taxon>
        <taxon>eudicotyledons</taxon>
        <taxon>Gunneridae</taxon>
        <taxon>Pentapetalae</taxon>
        <taxon>asterids</taxon>
        <taxon>campanulids</taxon>
        <taxon>Asterales</taxon>
        <taxon>Asteraceae</taxon>
        <taxon>Asteroideae</taxon>
        <taxon>Anthemideae</taxon>
        <taxon>Anthemidinae</taxon>
        <taxon>Tanacetum</taxon>
    </lineage>
</organism>
<reference evidence="2" key="1">
    <citation type="journal article" date="2022" name="Int. J. Mol. Sci.">
        <title>Draft Genome of Tanacetum Coccineum: Genomic Comparison of Closely Related Tanacetum-Family Plants.</title>
        <authorList>
            <person name="Yamashiro T."/>
            <person name="Shiraishi A."/>
            <person name="Nakayama K."/>
            <person name="Satake H."/>
        </authorList>
    </citation>
    <scope>NUCLEOTIDE SEQUENCE</scope>
</reference>
<sequence>MFVYGYSDDEYEPDDQVILISRLDVSNPLHLHSNDSIAPTVISMKLKGTENYQVWSYVMLLALESENKTSFIDGTCKRSNNDEVLGRQWDRVNVVVLGWILNSISKEFNILSKEPLPVVRNAYAIISSEESH</sequence>